<evidence type="ECO:0000313" key="3">
    <source>
        <dbReference type="EMBL" id="CAH4037847.1"/>
    </source>
</evidence>
<dbReference type="Pfam" id="PF07686">
    <property type="entry name" value="V-set"/>
    <property type="match status" value="1"/>
</dbReference>
<feature type="signal peptide" evidence="1">
    <location>
        <begin position="1"/>
        <end position="21"/>
    </location>
</feature>
<name>A0A9P0XIM4_PIEBR</name>
<dbReference type="InterPro" id="IPR013106">
    <property type="entry name" value="Ig_V-set"/>
</dbReference>
<dbReference type="FunFam" id="2.60.40.10:FF:000437">
    <property type="entry name" value="Beat-IIIc, isoform A"/>
    <property type="match status" value="1"/>
</dbReference>
<evidence type="ECO:0000256" key="1">
    <source>
        <dbReference type="SAM" id="SignalP"/>
    </source>
</evidence>
<sequence length="307" mass="35105">MCGKCVSLCLLFLLKQEFALSIRITELTVPSHAVESGSVLLQCQYDLEGEMLYSLNWYKDGIEFYKYVPSNNVQYNFFPQIGVNVDEKDSSSNVLKLLNLTSDSSGLYRCELSGEGPYFITVYDERNISVHLLPYKRPQVTGLEEDYRVGDIIAVNCSSSRSRPQARLKWLINNEAVQRKYVTGPWYRISRERPDARETILQLRFIVKEEHFKNGILQLKCQATIAPLYQDEVVHHIIRAEDNGIDPISEDVMNEEITRLFDQHTQLSSYDDIDMTVANSPNDQGIGAIMRISVSSVMMMVVLQIVL</sequence>
<comment type="caution">
    <text evidence="3">The sequence shown here is derived from an EMBL/GenBank/DDBJ whole genome shotgun (WGS) entry which is preliminary data.</text>
</comment>
<accession>A0A9P0XIM4</accession>
<proteinExistence type="predicted"/>
<dbReference type="PANTHER" id="PTHR21261">
    <property type="entry name" value="BEAT PROTEIN"/>
    <property type="match status" value="1"/>
</dbReference>
<dbReference type="PANTHER" id="PTHR21261:SF5">
    <property type="entry name" value="BEATEN PATH VA, ISOFORM A-RELATED"/>
    <property type="match status" value="1"/>
</dbReference>
<dbReference type="EMBL" id="CALOZG010000085">
    <property type="protein sequence ID" value="CAH4037847.1"/>
    <property type="molecule type" value="Genomic_DNA"/>
</dbReference>
<organism evidence="3 4">
    <name type="scientific">Pieris brassicae</name>
    <name type="common">White butterfly</name>
    <name type="synonym">Large white butterfly</name>
    <dbReference type="NCBI Taxonomy" id="7116"/>
    <lineage>
        <taxon>Eukaryota</taxon>
        <taxon>Metazoa</taxon>
        <taxon>Ecdysozoa</taxon>
        <taxon>Arthropoda</taxon>
        <taxon>Hexapoda</taxon>
        <taxon>Insecta</taxon>
        <taxon>Pterygota</taxon>
        <taxon>Neoptera</taxon>
        <taxon>Endopterygota</taxon>
        <taxon>Lepidoptera</taxon>
        <taxon>Glossata</taxon>
        <taxon>Ditrysia</taxon>
        <taxon>Papilionoidea</taxon>
        <taxon>Pieridae</taxon>
        <taxon>Pierinae</taxon>
        <taxon>Pieris</taxon>
    </lineage>
</organism>
<gene>
    <name evidence="3" type="ORF">PIBRA_LOCUS13467</name>
</gene>
<dbReference type="InterPro" id="IPR013783">
    <property type="entry name" value="Ig-like_fold"/>
</dbReference>
<dbReference type="InterPro" id="IPR003599">
    <property type="entry name" value="Ig_sub"/>
</dbReference>
<keyword evidence="4" id="KW-1185">Reference proteome</keyword>
<dbReference type="OrthoDB" id="10015491at2759"/>
<evidence type="ECO:0000259" key="2">
    <source>
        <dbReference type="PROSITE" id="PS50835"/>
    </source>
</evidence>
<reference evidence="3" key="1">
    <citation type="submission" date="2022-05" db="EMBL/GenBank/DDBJ databases">
        <authorList>
            <person name="Okamura Y."/>
        </authorList>
    </citation>
    <scope>NUCLEOTIDE SEQUENCE</scope>
</reference>
<dbReference type="SUPFAM" id="SSF48726">
    <property type="entry name" value="Immunoglobulin"/>
    <property type="match status" value="1"/>
</dbReference>
<dbReference type="InterPro" id="IPR036179">
    <property type="entry name" value="Ig-like_dom_sf"/>
</dbReference>
<dbReference type="InterPro" id="IPR007110">
    <property type="entry name" value="Ig-like_dom"/>
</dbReference>
<protein>
    <recommendedName>
        <fullName evidence="2">Ig-like domain-containing protein</fullName>
    </recommendedName>
</protein>
<dbReference type="PROSITE" id="PS50835">
    <property type="entry name" value="IG_LIKE"/>
    <property type="match status" value="1"/>
</dbReference>
<dbReference type="AlphaFoldDB" id="A0A9P0XIM4"/>
<feature type="chain" id="PRO_5040167742" description="Ig-like domain-containing protein" evidence="1">
    <location>
        <begin position="22"/>
        <end position="307"/>
    </location>
</feature>
<dbReference type="SMART" id="SM00409">
    <property type="entry name" value="IG"/>
    <property type="match status" value="1"/>
</dbReference>
<evidence type="ECO:0000313" key="4">
    <source>
        <dbReference type="Proteomes" id="UP001152562"/>
    </source>
</evidence>
<keyword evidence="1" id="KW-0732">Signal</keyword>
<dbReference type="Proteomes" id="UP001152562">
    <property type="component" value="Unassembled WGS sequence"/>
</dbReference>
<feature type="domain" description="Ig-like" evidence="2">
    <location>
        <begin position="22"/>
        <end position="129"/>
    </location>
</feature>
<dbReference type="Gene3D" id="2.60.40.10">
    <property type="entry name" value="Immunoglobulins"/>
    <property type="match status" value="2"/>
</dbReference>